<dbReference type="EMBL" id="JAGFNK010000051">
    <property type="protein sequence ID" value="KAI9509979.1"/>
    <property type="molecule type" value="Genomic_DNA"/>
</dbReference>
<gene>
    <name evidence="1" type="ORF">F5148DRAFT_665779</name>
</gene>
<sequence length="111" mass="12553">MRTCFVVAIFCFAFGVAPSFELPSTYAHLFQFSFSLKLTLPLSNKNSVPGGSRQGSSSLRRGMRHEGPTTRLLKERRQVPMRADGPAAEYNKRKRIEKAEKDMSSWPARDD</sequence>
<accession>A0ACC0UFZ5</accession>
<organism evidence="1 2">
    <name type="scientific">Russula earlei</name>
    <dbReference type="NCBI Taxonomy" id="71964"/>
    <lineage>
        <taxon>Eukaryota</taxon>
        <taxon>Fungi</taxon>
        <taxon>Dikarya</taxon>
        <taxon>Basidiomycota</taxon>
        <taxon>Agaricomycotina</taxon>
        <taxon>Agaricomycetes</taxon>
        <taxon>Russulales</taxon>
        <taxon>Russulaceae</taxon>
        <taxon>Russula</taxon>
    </lineage>
</organism>
<evidence type="ECO:0000313" key="1">
    <source>
        <dbReference type="EMBL" id="KAI9509979.1"/>
    </source>
</evidence>
<proteinExistence type="predicted"/>
<reference evidence="1" key="1">
    <citation type="submission" date="2021-03" db="EMBL/GenBank/DDBJ databases">
        <title>Evolutionary priming and transition to the ectomycorrhizal habit in an iconic lineage of mushroom-forming fungi: is preadaptation a requirement?</title>
        <authorList>
            <consortium name="DOE Joint Genome Institute"/>
            <person name="Looney B.P."/>
            <person name="Miyauchi S."/>
            <person name="Morin E."/>
            <person name="Drula E."/>
            <person name="Courty P.E."/>
            <person name="Chicoki N."/>
            <person name="Fauchery L."/>
            <person name="Kohler A."/>
            <person name="Kuo A."/>
            <person name="LaButti K."/>
            <person name="Pangilinan J."/>
            <person name="Lipzen A."/>
            <person name="Riley R."/>
            <person name="Andreopoulos W."/>
            <person name="He G."/>
            <person name="Johnson J."/>
            <person name="Barry K.W."/>
            <person name="Grigoriev I.V."/>
            <person name="Nagy L."/>
            <person name="Hibbett D."/>
            <person name="Henrissat B."/>
            <person name="Matheny P.B."/>
            <person name="Labbe J."/>
            <person name="Martin A.F."/>
        </authorList>
    </citation>
    <scope>NUCLEOTIDE SEQUENCE</scope>
    <source>
        <strain evidence="1">BPL698</strain>
    </source>
</reference>
<dbReference type="Proteomes" id="UP001207468">
    <property type="component" value="Unassembled WGS sequence"/>
</dbReference>
<comment type="caution">
    <text evidence="1">The sequence shown here is derived from an EMBL/GenBank/DDBJ whole genome shotgun (WGS) entry which is preliminary data.</text>
</comment>
<protein>
    <submittedName>
        <fullName evidence="1">Uncharacterized protein</fullName>
    </submittedName>
</protein>
<name>A0ACC0UFZ5_9AGAM</name>
<keyword evidence="2" id="KW-1185">Reference proteome</keyword>
<evidence type="ECO:0000313" key="2">
    <source>
        <dbReference type="Proteomes" id="UP001207468"/>
    </source>
</evidence>